<dbReference type="RefSeq" id="WP_159446739.1">
    <property type="nucleotide sequence ID" value="NZ_FQYW01000013.1"/>
</dbReference>
<gene>
    <name evidence="2" type="ORF">SAMN02745671_01671</name>
</gene>
<feature type="transmembrane region" description="Helical" evidence="1">
    <location>
        <begin position="26"/>
        <end position="53"/>
    </location>
</feature>
<dbReference type="Proteomes" id="UP000191240">
    <property type="component" value="Unassembled WGS sequence"/>
</dbReference>
<keyword evidence="1" id="KW-0472">Membrane</keyword>
<keyword evidence="1" id="KW-0812">Transmembrane</keyword>
<organism evidence="2 3">
    <name type="scientific">Anaerovibrio lipolyticus DSM 3074</name>
    <dbReference type="NCBI Taxonomy" id="1120997"/>
    <lineage>
        <taxon>Bacteria</taxon>
        <taxon>Bacillati</taxon>
        <taxon>Bacillota</taxon>
        <taxon>Negativicutes</taxon>
        <taxon>Selenomonadales</taxon>
        <taxon>Selenomonadaceae</taxon>
        <taxon>Anaerovibrio</taxon>
    </lineage>
</organism>
<proteinExistence type="predicted"/>
<reference evidence="2 3" key="1">
    <citation type="submission" date="2016-11" db="EMBL/GenBank/DDBJ databases">
        <authorList>
            <person name="Jaros S."/>
            <person name="Januszkiewicz K."/>
            <person name="Wedrychowicz H."/>
        </authorList>
    </citation>
    <scope>NUCLEOTIDE SEQUENCE [LARGE SCALE GENOMIC DNA]</scope>
    <source>
        <strain evidence="2 3">DSM 3074</strain>
    </source>
</reference>
<evidence type="ECO:0000313" key="2">
    <source>
        <dbReference type="EMBL" id="SHI78535.1"/>
    </source>
</evidence>
<keyword evidence="1" id="KW-1133">Transmembrane helix</keyword>
<dbReference type="AlphaFoldDB" id="A0A1M6DZG8"/>
<name>A0A1M6DZG8_9FIRM</name>
<accession>A0A1M6DZG8</accession>
<protein>
    <submittedName>
        <fullName evidence="2">Uncharacterized protein</fullName>
    </submittedName>
</protein>
<evidence type="ECO:0000256" key="1">
    <source>
        <dbReference type="SAM" id="Phobius"/>
    </source>
</evidence>
<sequence>MKTAGDLLKEIHQNENQLPFFTRKGWMLLVVALLAIGGIIGATMHFTIISPFLK</sequence>
<evidence type="ECO:0000313" key="3">
    <source>
        <dbReference type="Proteomes" id="UP000191240"/>
    </source>
</evidence>
<dbReference type="EMBL" id="FQYW01000013">
    <property type="protein sequence ID" value="SHI78535.1"/>
    <property type="molecule type" value="Genomic_DNA"/>
</dbReference>